<dbReference type="AlphaFoldDB" id="A0A2S0KND9"/>
<feature type="domain" description="DHHA1" evidence="7">
    <location>
        <begin position="371"/>
        <end position="471"/>
    </location>
</feature>
<organism evidence="9 10">
    <name type="scientific">Fastidiosipila sanguinis</name>
    <dbReference type="NCBI Taxonomy" id="236753"/>
    <lineage>
        <taxon>Bacteria</taxon>
        <taxon>Bacillati</taxon>
        <taxon>Bacillota</taxon>
        <taxon>Clostridia</taxon>
        <taxon>Eubacteriales</taxon>
        <taxon>Oscillospiraceae</taxon>
        <taxon>Fastidiosipila</taxon>
    </lineage>
</organism>
<dbReference type="PANTHER" id="PTHR30255">
    <property type="entry name" value="SINGLE-STRANDED-DNA-SPECIFIC EXONUCLEASE RECJ"/>
    <property type="match status" value="1"/>
</dbReference>
<dbReference type="InterPro" id="IPR004610">
    <property type="entry name" value="RecJ"/>
</dbReference>
<dbReference type="InterPro" id="IPR041122">
    <property type="entry name" value="RecJ_OB"/>
</dbReference>
<dbReference type="InterPro" id="IPR001667">
    <property type="entry name" value="DDH_dom"/>
</dbReference>
<dbReference type="Proteomes" id="UP000237947">
    <property type="component" value="Chromosome"/>
</dbReference>
<evidence type="ECO:0000313" key="9">
    <source>
        <dbReference type="EMBL" id="AVM42517.1"/>
    </source>
</evidence>
<evidence type="ECO:0000313" key="10">
    <source>
        <dbReference type="Proteomes" id="UP000237947"/>
    </source>
</evidence>
<evidence type="ECO:0000256" key="3">
    <source>
        <dbReference type="ARBA" id="ARBA00022722"/>
    </source>
</evidence>
<dbReference type="InterPro" id="IPR003156">
    <property type="entry name" value="DHHA1_dom"/>
</dbReference>
<dbReference type="Pfam" id="PF17768">
    <property type="entry name" value="RecJ_OB"/>
    <property type="match status" value="1"/>
</dbReference>
<evidence type="ECO:0000259" key="7">
    <source>
        <dbReference type="Pfam" id="PF02272"/>
    </source>
</evidence>
<keyword evidence="3" id="KW-0540">Nuclease</keyword>
<feature type="domain" description="DDH" evidence="6">
    <location>
        <begin position="98"/>
        <end position="251"/>
    </location>
</feature>
<dbReference type="GO" id="GO:0003676">
    <property type="term" value="F:nucleic acid binding"/>
    <property type="evidence" value="ECO:0007669"/>
    <property type="project" value="InterPro"/>
</dbReference>
<dbReference type="InterPro" id="IPR051673">
    <property type="entry name" value="SSDNA_exonuclease_RecJ"/>
</dbReference>
<proteinExistence type="inferred from homology"/>
<feature type="domain" description="RecJ OB" evidence="8">
    <location>
        <begin position="492"/>
        <end position="597"/>
    </location>
</feature>
<keyword evidence="4" id="KW-0378">Hydrolase</keyword>
<evidence type="ECO:0000256" key="1">
    <source>
        <dbReference type="ARBA" id="ARBA00005915"/>
    </source>
</evidence>
<accession>A0A2S0KND9</accession>
<evidence type="ECO:0000259" key="8">
    <source>
        <dbReference type="Pfam" id="PF17768"/>
    </source>
</evidence>
<sequence length="722" mass="81655">MNWKNDIWIQRNNFENINETNESSVALSDNLGQNVLEDKTKHEQDLLANLVLNRNFDKYDLYLIDKNNFLDILHDPFLMQGMDKAAEIAYEACVNQRRVFIHGDYDADGLTSSSILYKFFTRLGLSKDNIKIFIPNRLEDGYGLSPKTLPEVYNFDAELLVTVDCGIKSVSEFAELKQAGIQCLLTDHHLPDEIIPETDAVIDPHILGDNYPMRDLAGAGVAYKLCQAIVQKYNLDESLLDDLAALAMIGTVADVMPLRNENRHIVNLGLQEIANGSLVAVREMAKEMKLNPEKLTAENFAFSICPRINAAGRMGQNDVALDLLLCEDLAESRILINNLEAINNERKNLQNSTVKEIDAYLEQHPELLNEPLILLKGENWHTGILGIISARIQENWQKSTIILGLDNSEISENNSRVFKGSGRSYAEFDLHRVMSKVDDYLYKFGGHKKACGLSVEEDKWDEFYKHAMQAAREELKQTQSDDNLANANKIIYDLEISPDAVNLVEAMSLEALEPLGEQNSKPVFLLNNLRVNSIRTIGKGKHLKLDFINNDQLLTGIAFNKGDLINVIKAGDEVSLLANLEINRWKDNVEVQLNISDLAFAEEAKYMIWENIKNIDDNEKDIIETDDIIAFWNILTKLNPKGSSLISLKRIQNFTRIDKDKYLSLDNLKSIMEIFAEMGLLRVDAELSEDSFYLSIQNSTQRAKISDTNIAKNLIKKGVLVI</sequence>
<dbReference type="Gene3D" id="3.90.1640.30">
    <property type="match status" value="1"/>
</dbReference>
<dbReference type="GO" id="GO:0008409">
    <property type="term" value="F:5'-3' exonuclease activity"/>
    <property type="evidence" value="ECO:0007669"/>
    <property type="project" value="InterPro"/>
</dbReference>
<dbReference type="GO" id="GO:0006281">
    <property type="term" value="P:DNA repair"/>
    <property type="evidence" value="ECO:0007669"/>
    <property type="project" value="InterPro"/>
</dbReference>
<dbReference type="Gene3D" id="2.40.50.460">
    <property type="match status" value="1"/>
</dbReference>
<evidence type="ECO:0000256" key="5">
    <source>
        <dbReference type="ARBA" id="ARBA00022839"/>
    </source>
</evidence>
<keyword evidence="5 9" id="KW-0269">Exonuclease</keyword>
<dbReference type="NCBIfam" id="TIGR00644">
    <property type="entry name" value="recJ"/>
    <property type="match status" value="1"/>
</dbReference>
<dbReference type="Pfam" id="PF02272">
    <property type="entry name" value="DHHA1"/>
    <property type="match status" value="1"/>
</dbReference>
<reference evidence="10" key="1">
    <citation type="submission" date="2018-02" db="EMBL/GenBank/DDBJ databases">
        <authorList>
            <person name="Holder M.E."/>
            <person name="Ajami N.J."/>
            <person name="Petrosino J.F."/>
        </authorList>
    </citation>
    <scope>NUCLEOTIDE SEQUENCE [LARGE SCALE GENOMIC DNA]</scope>
    <source>
        <strain evidence="10">CCUG 47711</strain>
    </source>
</reference>
<dbReference type="SUPFAM" id="SSF64182">
    <property type="entry name" value="DHH phosphoesterases"/>
    <property type="match status" value="1"/>
</dbReference>
<dbReference type="RefSeq" id="WP_106012473.1">
    <property type="nucleotide sequence ID" value="NZ_CP027226.1"/>
</dbReference>
<dbReference type="OrthoDB" id="9809852at2"/>
<protein>
    <recommendedName>
        <fullName evidence="2">Single-stranded-DNA-specific exonuclease RecJ</fullName>
    </recommendedName>
</protein>
<name>A0A2S0KND9_9FIRM</name>
<comment type="similarity">
    <text evidence="1">Belongs to the RecJ family.</text>
</comment>
<evidence type="ECO:0000256" key="2">
    <source>
        <dbReference type="ARBA" id="ARBA00019841"/>
    </source>
</evidence>
<dbReference type="Pfam" id="PF01368">
    <property type="entry name" value="DHH"/>
    <property type="match status" value="1"/>
</dbReference>
<dbReference type="EMBL" id="CP027226">
    <property type="protein sequence ID" value="AVM42517.1"/>
    <property type="molecule type" value="Genomic_DNA"/>
</dbReference>
<evidence type="ECO:0000259" key="6">
    <source>
        <dbReference type="Pfam" id="PF01368"/>
    </source>
</evidence>
<keyword evidence="10" id="KW-1185">Reference proteome</keyword>
<dbReference type="KEGG" id="fsa:C5Q98_04480"/>
<evidence type="ECO:0000256" key="4">
    <source>
        <dbReference type="ARBA" id="ARBA00022801"/>
    </source>
</evidence>
<dbReference type="InterPro" id="IPR038763">
    <property type="entry name" value="DHH_sf"/>
</dbReference>
<dbReference type="GO" id="GO:0006310">
    <property type="term" value="P:DNA recombination"/>
    <property type="evidence" value="ECO:0007669"/>
    <property type="project" value="InterPro"/>
</dbReference>
<dbReference type="PANTHER" id="PTHR30255:SF2">
    <property type="entry name" value="SINGLE-STRANDED-DNA-SPECIFIC EXONUCLEASE RECJ"/>
    <property type="match status" value="1"/>
</dbReference>
<gene>
    <name evidence="9" type="primary">recJ</name>
    <name evidence="9" type="ORF">C5Q98_04480</name>
</gene>